<dbReference type="PANTHER" id="PTHR10366:SF564">
    <property type="entry name" value="STEROL-4-ALPHA-CARBOXYLATE 3-DEHYDROGENASE, DECARBOXYLATING"/>
    <property type="match status" value="1"/>
</dbReference>
<keyword evidence="1" id="KW-0560">Oxidoreductase</keyword>
<dbReference type="Pfam" id="PF01370">
    <property type="entry name" value="Epimerase"/>
    <property type="match status" value="1"/>
</dbReference>
<gene>
    <name evidence="4" type="ORF">BDV95DRAFT_32724</name>
</gene>
<accession>A0A7C8MCG3</accession>
<comment type="caution">
    <text evidence="4">The sequence shown here is derived from an EMBL/GenBank/DDBJ whole genome shotgun (WGS) entry which is preliminary data.</text>
</comment>
<keyword evidence="5" id="KW-1185">Reference proteome</keyword>
<evidence type="ECO:0000313" key="4">
    <source>
        <dbReference type="EMBL" id="KAF2872023.1"/>
    </source>
</evidence>
<dbReference type="EMBL" id="JAADJZ010000010">
    <property type="protein sequence ID" value="KAF2872023.1"/>
    <property type="molecule type" value="Genomic_DNA"/>
</dbReference>
<dbReference type="AlphaFoldDB" id="A0A7C8MCG3"/>
<dbReference type="Gene3D" id="3.40.50.720">
    <property type="entry name" value="NAD(P)-binding Rossmann-like Domain"/>
    <property type="match status" value="1"/>
</dbReference>
<dbReference type="FunFam" id="3.40.50.720:FF:000191">
    <property type="entry name" value="Methylglyoxal reductase (NADPH-dependent)"/>
    <property type="match status" value="1"/>
</dbReference>
<evidence type="ECO:0000256" key="2">
    <source>
        <dbReference type="ARBA" id="ARBA00023445"/>
    </source>
</evidence>
<evidence type="ECO:0000313" key="5">
    <source>
        <dbReference type="Proteomes" id="UP000481861"/>
    </source>
</evidence>
<dbReference type="GO" id="GO:0016616">
    <property type="term" value="F:oxidoreductase activity, acting on the CH-OH group of donors, NAD or NADP as acceptor"/>
    <property type="evidence" value="ECO:0007669"/>
    <property type="project" value="TreeGrafter"/>
</dbReference>
<dbReference type="CDD" id="cd05227">
    <property type="entry name" value="AR_SDR_e"/>
    <property type="match status" value="1"/>
</dbReference>
<evidence type="ECO:0000259" key="3">
    <source>
        <dbReference type="Pfam" id="PF01370"/>
    </source>
</evidence>
<dbReference type="InterPro" id="IPR050425">
    <property type="entry name" value="NAD(P)_dehydrat-like"/>
</dbReference>
<comment type="similarity">
    <text evidence="2">Belongs to the NAD(P)-dependent epimerase/dehydratase family. Dihydroflavonol-4-reductase subfamily.</text>
</comment>
<dbReference type="OrthoDB" id="2735536at2759"/>
<dbReference type="PANTHER" id="PTHR10366">
    <property type="entry name" value="NAD DEPENDENT EPIMERASE/DEHYDRATASE"/>
    <property type="match status" value="1"/>
</dbReference>
<dbReference type="InterPro" id="IPR001509">
    <property type="entry name" value="Epimerase_deHydtase"/>
</dbReference>
<protein>
    <submittedName>
        <fullName evidence="4">NADPH-dependent methylglyoxal reductase-like protein GRE2</fullName>
    </submittedName>
</protein>
<organism evidence="4 5">
    <name type="scientific">Massariosphaeria phaeospora</name>
    <dbReference type="NCBI Taxonomy" id="100035"/>
    <lineage>
        <taxon>Eukaryota</taxon>
        <taxon>Fungi</taxon>
        <taxon>Dikarya</taxon>
        <taxon>Ascomycota</taxon>
        <taxon>Pezizomycotina</taxon>
        <taxon>Dothideomycetes</taxon>
        <taxon>Pleosporomycetidae</taxon>
        <taxon>Pleosporales</taxon>
        <taxon>Pleosporales incertae sedis</taxon>
        <taxon>Massariosphaeria</taxon>
    </lineage>
</organism>
<feature type="domain" description="NAD-dependent epimerase/dehydratase" evidence="3">
    <location>
        <begin position="4"/>
        <end position="261"/>
    </location>
</feature>
<reference evidence="4 5" key="1">
    <citation type="submission" date="2020-01" db="EMBL/GenBank/DDBJ databases">
        <authorList>
            <consortium name="DOE Joint Genome Institute"/>
            <person name="Haridas S."/>
            <person name="Albert R."/>
            <person name="Binder M."/>
            <person name="Bloem J."/>
            <person name="Labutti K."/>
            <person name="Salamov A."/>
            <person name="Andreopoulos B."/>
            <person name="Baker S.E."/>
            <person name="Barry K."/>
            <person name="Bills G."/>
            <person name="Bluhm B.H."/>
            <person name="Cannon C."/>
            <person name="Castanera R."/>
            <person name="Culley D.E."/>
            <person name="Daum C."/>
            <person name="Ezra D."/>
            <person name="Gonzalez J.B."/>
            <person name="Henrissat B."/>
            <person name="Kuo A."/>
            <person name="Liang C."/>
            <person name="Lipzen A."/>
            <person name="Lutzoni F."/>
            <person name="Magnuson J."/>
            <person name="Mondo S."/>
            <person name="Nolan M."/>
            <person name="Ohm R."/>
            <person name="Pangilinan J."/>
            <person name="Park H.-J.H."/>
            <person name="Ramirez L."/>
            <person name="Alfaro M."/>
            <person name="Sun H."/>
            <person name="Tritt A."/>
            <person name="Yoshinaga Y."/>
            <person name="Zwiers L.-H.L."/>
            <person name="Turgeon B.G."/>
            <person name="Goodwin S.B."/>
            <person name="Spatafora J.W."/>
            <person name="Crous P.W."/>
            <person name="Grigoriev I.V."/>
        </authorList>
    </citation>
    <scope>NUCLEOTIDE SEQUENCE [LARGE SCALE GENOMIC DNA]</scope>
    <source>
        <strain evidence="4 5">CBS 611.86</strain>
    </source>
</reference>
<name>A0A7C8MCG3_9PLEO</name>
<proteinExistence type="inferred from homology"/>
<evidence type="ECO:0000256" key="1">
    <source>
        <dbReference type="ARBA" id="ARBA00023002"/>
    </source>
</evidence>
<dbReference type="InterPro" id="IPR036291">
    <property type="entry name" value="NAD(P)-bd_dom_sf"/>
</dbReference>
<sequence>MTRVLLTGGSGFIAAHTLDVLLKKGHSVVTTVRTQEKADKIKAAYQSAVDKGQLGFAIVPDIAQPNAFDEAVVSEPPFEAVLHTASPFHFNVTDVQKDLLDPAVIGTTGILKSIKKSAPSVKHVVITSSFAAIVQPDKGNWPGHTYSEEDWNSITLEQAKEDPISGYRASKTFAEKAAWDFLKKERPNFKIATINPPMVFGPIMHNLDSLDNLNTSNQRILWAAQGKFKDEIPATGVYFWVDVRDVAEAHVAAFEKPDAANKRFFTTAGLFSNKEIAQIIRKNFSQYKELPSDSTPGGDYPDGGLYSFNNKRSIDVLGLKYRTLEESIVDSVKSFQSVGL</sequence>
<dbReference type="SUPFAM" id="SSF51735">
    <property type="entry name" value="NAD(P)-binding Rossmann-fold domains"/>
    <property type="match status" value="1"/>
</dbReference>
<dbReference type="Proteomes" id="UP000481861">
    <property type="component" value="Unassembled WGS sequence"/>
</dbReference>